<evidence type="ECO:0000259" key="6">
    <source>
        <dbReference type="Pfam" id="PF13476"/>
    </source>
</evidence>
<dbReference type="SUPFAM" id="SSF52540">
    <property type="entry name" value="P-loop containing nucleoside triphosphate hydrolases"/>
    <property type="match status" value="2"/>
</dbReference>
<evidence type="ECO:0000313" key="7">
    <source>
        <dbReference type="EMBL" id="MFC7320634.1"/>
    </source>
</evidence>
<comment type="similarity">
    <text evidence="1">Belongs to the SMC family. SbcC subfamily.</text>
</comment>
<proteinExistence type="inferred from homology"/>
<dbReference type="Gene3D" id="3.40.50.300">
    <property type="entry name" value="P-loop containing nucleotide triphosphate hydrolases"/>
    <property type="match status" value="2"/>
</dbReference>
<evidence type="ECO:0000256" key="2">
    <source>
        <dbReference type="ARBA" id="ARBA00011322"/>
    </source>
</evidence>
<dbReference type="PANTHER" id="PTHR32114">
    <property type="entry name" value="ABC TRANSPORTER ABCH.3"/>
    <property type="match status" value="1"/>
</dbReference>
<reference evidence="8" key="1">
    <citation type="journal article" date="2019" name="Int. J. Syst. Evol. Microbiol.">
        <title>The Global Catalogue of Microorganisms (GCM) 10K type strain sequencing project: providing services to taxonomists for standard genome sequencing and annotation.</title>
        <authorList>
            <consortium name="The Broad Institute Genomics Platform"/>
            <consortium name="The Broad Institute Genome Sequencing Center for Infectious Disease"/>
            <person name="Wu L."/>
            <person name="Ma J."/>
        </authorList>
    </citation>
    <scope>NUCLEOTIDE SEQUENCE [LARGE SCALE GENOMIC DNA]</scope>
    <source>
        <strain evidence="8">CCUG 73951</strain>
    </source>
</reference>
<comment type="subunit">
    <text evidence="2">Heterodimer of SbcC and SbcD.</text>
</comment>
<comment type="caution">
    <text evidence="7">The sequence shown here is derived from an EMBL/GenBank/DDBJ whole genome shotgun (WGS) entry which is preliminary data.</text>
</comment>
<dbReference type="EMBL" id="JBHTBY010000006">
    <property type="protein sequence ID" value="MFC7320634.1"/>
    <property type="molecule type" value="Genomic_DNA"/>
</dbReference>
<dbReference type="InterPro" id="IPR038729">
    <property type="entry name" value="Rad50/SbcC_AAA"/>
</dbReference>
<evidence type="ECO:0000256" key="5">
    <source>
        <dbReference type="SAM" id="MobiDB-lite"/>
    </source>
</evidence>
<dbReference type="Proteomes" id="UP001596494">
    <property type="component" value="Unassembled WGS sequence"/>
</dbReference>
<protein>
    <recommendedName>
        <fullName evidence="3">Nuclease SbcCD subunit C</fullName>
    </recommendedName>
</protein>
<feature type="domain" description="Rad50/SbcC-type AAA" evidence="6">
    <location>
        <begin position="6"/>
        <end position="218"/>
    </location>
</feature>
<keyword evidence="4" id="KW-0175">Coiled coil</keyword>
<feature type="coiled-coil region" evidence="4">
    <location>
        <begin position="770"/>
        <end position="797"/>
    </location>
</feature>
<name>A0ABW2K1M6_9BACI</name>
<organism evidence="7 8">
    <name type="scientific">Halobacillus campisalis</name>
    <dbReference type="NCBI Taxonomy" id="435909"/>
    <lineage>
        <taxon>Bacteria</taxon>
        <taxon>Bacillati</taxon>
        <taxon>Bacillota</taxon>
        <taxon>Bacilli</taxon>
        <taxon>Bacillales</taxon>
        <taxon>Bacillaceae</taxon>
        <taxon>Halobacillus</taxon>
    </lineage>
</organism>
<dbReference type="RefSeq" id="WP_289214259.1">
    <property type="nucleotide sequence ID" value="NZ_JAPVRC010000001.1"/>
</dbReference>
<evidence type="ECO:0000256" key="1">
    <source>
        <dbReference type="ARBA" id="ARBA00006930"/>
    </source>
</evidence>
<dbReference type="PANTHER" id="PTHR32114:SF2">
    <property type="entry name" value="ABC TRANSPORTER ABCH.3"/>
    <property type="match status" value="1"/>
</dbReference>
<evidence type="ECO:0000313" key="8">
    <source>
        <dbReference type="Proteomes" id="UP001596494"/>
    </source>
</evidence>
<gene>
    <name evidence="7" type="ORF">ACFQMN_07050</name>
</gene>
<feature type="region of interest" description="Disordered" evidence="5">
    <location>
        <begin position="604"/>
        <end position="626"/>
    </location>
</feature>
<accession>A0ABW2K1M6</accession>
<evidence type="ECO:0000256" key="4">
    <source>
        <dbReference type="SAM" id="Coils"/>
    </source>
</evidence>
<keyword evidence="8" id="KW-1185">Reference proteome</keyword>
<evidence type="ECO:0000256" key="3">
    <source>
        <dbReference type="ARBA" id="ARBA00013368"/>
    </source>
</evidence>
<dbReference type="Pfam" id="PF13476">
    <property type="entry name" value="AAA_23"/>
    <property type="match status" value="1"/>
</dbReference>
<feature type="compositionally biased region" description="Basic and acidic residues" evidence="5">
    <location>
        <begin position="604"/>
        <end position="623"/>
    </location>
</feature>
<feature type="coiled-coil region" evidence="4">
    <location>
        <begin position="185"/>
        <end position="417"/>
    </location>
</feature>
<sequence length="1037" mass="121721">MKAIHLTMNAFGPYKYKQVVDFTQLGGESIFLVTGPTGAGKTTIFDAMCFALYGRASGTDRDQDTLKSHFAKDDETTYVNFVFMLRGKQYRIERMPKQWKKKERGEGLKEEPTRAQLYLIQDEEERLLASKIKEVNETIEDLLRLDYEQFRKMIMIPQGEFRKLISENSKEREDILQKIFHTHFYSQLTDHFKSLTKNLEEQMKQFEWKLEQETEKIQWDREEEVTENTPDKIVERLERTLTHQRSQKTTEEEQLKVLNKATEKAQENFHHSKNIEDLFVEQAKLREEKQLLNEEQKTMDQINLSIELAKRAAEVHPFKKQVDERQQEKQRLEKQLESHKIQVDQAEKKYDSAKQLYEKEKSNQEHREQLKEDMKRKQEMLDRLGQVLTLDQSVRELENKQAGLKSEQNEINNHKTSSLEEKERLNKYASMEREVTTTLYEAKEKNTEIFRQLDHINKLRNEWKKLQTLRTKYQNLRNETRTVHTQKTDAKKHYDHAIEELKQHRAYHLALDLSGDQPCPVCGSSEHPSLAEQPEGVKSNKEIDELKSQYEMAAHKYEQKYETMTTAKAEGESQKQIVETLCKEISHLKADELTDELIEEYHRESLDASNDQKRRTEEAEKQLKQAQEAADLLKKVDDKLQRWREQEEALIKRSHQLEQEKVQVETQLHHLKNTYAFETFDSKKMEERASEAVKRYERAVNEWEKIQEDYQTFLEQYQTSITKKEETERYFKDSKQVLKEKEEQFHLKLEQFQFQSVEHYTSALKPADEIQSMEDRIQSFEKRKAIADERLQELNIKLAGQSRPDLDQVHEVWEIKKAEVEKQQQVVHHLQVVCSQNETVADTMKNLLAEQEDFSRQYYDLAELSNLARGDNPLKLSLERYVLASYLDEILIQANIRLDQMSDHRYQLTRSDAVAKRGAQSGLDLEVIDHHTGQKRSVRTLSGGEGFKASLSLALGMSDVVQSHAGGVQLETLFIDEGFGTLDEISLEQAIGCLRSLQDGNRMLGIISHVPQLKEEIPAKLQIHSGPEGSTVEFTFQ</sequence>
<dbReference type="InterPro" id="IPR027417">
    <property type="entry name" value="P-loop_NTPase"/>
</dbReference>
<dbReference type="Pfam" id="PF13558">
    <property type="entry name" value="SbcC_Walker_B"/>
    <property type="match status" value="1"/>
</dbReference>